<dbReference type="OrthoDB" id="4761684at2"/>
<keyword evidence="2" id="KW-1133">Transmembrane helix</keyword>
<dbReference type="Proteomes" id="UP000191039">
    <property type="component" value="Unassembled WGS sequence"/>
</dbReference>
<evidence type="ECO:0000256" key="1">
    <source>
        <dbReference type="SAM" id="MobiDB-lite"/>
    </source>
</evidence>
<dbReference type="RefSeq" id="WP_073854088.1">
    <property type="nucleotide sequence ID" value="NZ_BAAATC010000018.1"/>
</dbReference>
<reference evidence="5 7" key="2">
    <citation type="submission" date="2017-10" db="EMBL/GenBank/DDBJ databases">
        <title>The new phylogeny of genus Mycobacterium.</title>
        <authorList>
            <person name="Tortoli E."/>
            <person name="Trovato A."/>
            <person name="Cirillo D.M."/>
        </authorList>
    </citation>
    <scope>NUCLEOTIDE SEQUENCE [LARGE SCALE GENOMIC DNA]</scope>
    <source>
        <strain evidence="5 7">IP141170001</strain>
    </source>
</reference>
<dbReference type="EMBL" id="MIJD01000095">
    <property type="protein sequence ID" value="OPE54306.1"/>
    <property type="molecule type" value="Genomic_DNA"/>
</dbReference>
<evidence type="ECO:0000313" key="4">
    <source>
        <dbReference type="EMBL" id="OPE54306.1"/>
    </source>
</evidence>
<organism evidence="5 7">
    <name type="scientific">Mycolicibacterium diernhoferi</name>
    <dbReference type="NCBI Taxonomy" id="1801"/>
    <lineage>
        <taxon>Bacteria</taxon>
        <taxon>Bacillati</taxon>
        <taxon>Actinomycetota</taxon>
        <taxon>Actinomycetes</taxon>
        <taxon>Mycobacteriales</taxon>
        <taxon>Mycobacteriaceae</taxon>
        <taxon>Mycolicibacterium</taxon>
    </lineage>
</organism>
<accession>A0A1Q4HM74</accession>
<keyword evidence="2" id="KW-0812">Transmembrane</keyword>
<dbReference type="Pfam" id="PF26525">
    <property type="entry name" value="DUF8174"/>
    <property type="match status" value="1"/>
</dbReference>
<name>A0A1Q4HM74_9MYCO</name>
<sequence>MSGPVPYPESTPPQGFPPNQGPLFAPPPAGPFPGPYPGAMPPPVQYPKRKPVRLILAAVAAVVVVAAAIGAVLVISATEDEPAAALNPDTAKTAIQGFLDALTDGDDQAIARHALCGLYDAVDDRSSDLALADLTSDAFRKQFTKVEVISVDKLVPWSTSQAQALFTMQVVAPGSGRGAPKIGSELQVVAQLLQSDDEILVCSYVQRAR</sequence>
<keyword evidence="7" id="KW-1185">Reference proteome</keyword>
<feature type="region of interest" description="Disordered" evidence="1">
    <location>
        <begin position="1"/>
        <end position="36"/>
    </location>
</feature>
<feature type="domain" description="DUF8174" evidence="3">
    <location>
        <begin position="81"/>
        <end position="207"/>
    </location>
</feature>
<evidence type="ECO:0000313" key="6">
    <source>
        <dbReference type="Proteomes" id="UP000191039"/>
    </source>
</evidence>
<gene>
    <name evidence="4" type="ORF">BV510_11005</name>
    <name evidence="5" type="ORF">CRI78_10935</name>
</gene>
<dbReference type="Proteomes" id="UP000220340">
    <property type="component" value="Unassembled WGS sequence"/>
</dbReference>
<proteinExistence type="predicted"/>
<reference evidence="4 6" key="1">
    <citation type="submission" date="2016-09" db="EMBL/GenBank/DDBJ databases">
        <title>genome sequences of unsequenced Mycobacteria.</title>
        <authorList>
            <person name="Greninger A.L."/>
            <person name="Jerome K.R."/>
            <person name="Mcnair B."/>
            <person name="Wallis C."/>
            <person name="Fang F."/>
        </authorList>
    </citation>
    <scope>NUCLEOTIDE SEQUENCE [LARGE SCALE GENOMIC DNA]</scope>
    <source>
        <strain evidence="4 6">BM1</strain>
    </source>
</reference>
<keyword evidence="2" id="KW-0472">Membrane</keyword>
<evidence type="ECO:0000313" key="7">
    <source>
        <dbReference type="Proteomes" id="UP000220340"/>
    </source>
</evidence>
<dbReference type="EMBL" id="PDCR01000012">
    <property type="protein sequence ID" value="PEG54405.1"/>
    <property type="molecule type" value="Genomic_DNA"/>
</dbReference>
<comment type="caution">
    <text evidence="5">The sequence shown here is derived from an EMBL/GenBank/DDBJ whole genome shotgun (WGS) entry which is preliminary data.</text>
</comment>
<evidence type="ECO:0000313" key="5">
    <source>
        <dbReference type="EMBL" id="PEG54405.1"/>
    </source>
</evidence>
<feature type="transmembrane region" description="Helical" evidence="2">
    <location>
        <begin position="54"/>
        <end position="77"/>
    </location>
</feature>
<evidence type="ECO:0000256" key="2">
    <source>
        <dbReference type="SAM" id="Phobius"/>
    </source>
</evidence>
<evidence type="ECO:0000259" key="3">
    <source>
        <dbReference type="Pfam" id="PF26525"/>
    </source>
</evidence>
<protein>
    <recommendedName>
        <fullName evidence="3">DUF8174 domain-containing protein</fullName>
    </recommendedName>
</protein>
<dbReference type="AlphaFoldDB" id="A0A1Q4HM74"/>
<dbReference type="InterPro" id="IPR058487">
    <property type="entry name" value="DUF8174"/>
</dbReference>